<protein>
    <submittedName>
        <fullName evidence="3">Unnamed protein product</fullName>
    </submittedName>
</protein>
<dbReference type="InterPro" id="IPR056451">
    <property type="entry name" value="Znf_Tbcl_Rhp7"/>
</dbReference>
<dbReference type="FunFam" id="3.80.10.10:FF:000601">
    <property type="entry name" value="DNA repair protein Rad7, protein"/>
    <property type="match status" value="1"/>
</dbReference>
<evidence type="ECO:0000313" key="4">
    <source>
        <dbReference type="Proteomes" id="UP001165205"/>
    </source>
</evidence>
<dbReference type="GO" id="GO:0031146">
    <property type="term" value="P:SCF-dependent proteasomal ubiquitin-dependent protein catabolic process"/>
    <property type="evidence" value="ECO:0007669"/>
    <property type="project" value="TreeGrafter"/>
</dbReference>
<organism evidence="3 4">
    <name type="scientific">Aspergillus oryzae</name>
    <name type="common">Yellow koji mold</name>
    <dbReference type="NCBI Taxonomy" id="5062"/>
    <lineage>
        <taxon>Eukaryota</taxon>
        <taxon>Fungi</taxon>
        <taxon>Dikarya</taxon>
        <taxon>Ascomycota</taxon>
        <taxon>Pezizomycotina</taxon>
        <taxon>Eurotiomycetes</taxon>
        <taxon>Eurotiomycetidae</taxon>
        <taxon>Eurotiales</taxon>
        <taxon>Aspergillaceae</taxon>
        <taxon>Aspergillus</taxon>
        <taxon>Aspergillus subgen. Circumdati</taxon>
    </lineage>
</organism>
<dbReference type="SMART" id="SM00367">
    <property type="entry name" value="LRR_CC"/>
    <property type="match status" value="3"/>
</dbReference>
<feature type="compositionally biased region" description="Basic residues" evidence="1">
    <location>
        <begin position="140"/>
        <end position="151"/>
    </location>
</feature>
<feature type="compositionally biased region" description="Acidic residues" evidence="1">
    <location>
        <begin position="25"/>
        <end position="42"/>
    </location>
</feature>
<proteinExistence type="predicted"/>
<dbReference type="Pfam" id="PF23550">
    <property type="entry name" value="zf_Tbcl_Rhp7"/>
    <property type="match status" value="1"/>
</dbReference>
<gene>
    <name evidence="3" type="ORF">Aory04_001056600</name>
</gene>
<sequence length="527" mass="59247">MIDTLPLLTFWLRLEEAEHQGASEEPSEPAENDEAEQSLDESSEQRKNRKRKEAANLAKIKQSKEFARRKARRIGEPDDDDNRIAREIIYQRSRPMPGQLENCETCSKRFTVTPYSKTGPNGGLLCTKCSRSLEDDGKKPKAKKRGPRTGRRQNQSNLLDGIAQQGALSLAEMLCSYSCIYLWSLPDPILELETNDFQKIFAFMPTLTNVNLRFAGQLKNTVIEYLLGRDLRLKYLQLDAANLVSDSHWRRLFEKLGPQLEALKLFNLDFSLDDETVEVLCRNCTELRRLKLKQCWKVGHISLQALSSLTSLEHLSLDLVQETSNDSLIKVVSTVGPRLHTLSLEGFPNADNCLLETIHDKCRSLSKLRLSGNVVCTDEGFAKLFTGWPNPPLEYVDFSSTRDVENSNLDGSRDAIGLASEGLIALMDHSGSAIQKLNISSCRHVSRAAFEEIFSDGKVYPNMKELDVSFHTVMDDYLISRILQCCPVIKKLVAFACFNVRDVRIPVGVAMIGGLKAQDTIVTEGRS</sequence>
<feature type="compositionally biased region" description="Basic and acidic residues" evidence="1">
    <location>
        <begin position="62"/>
        <end position="84"/>
    </location>
</feature>
<evidence type="ECO:0000259" key="2">
    <source>
        <dbReference type="Pfam" id="PF23550"/>
    </source>
</evidence>
<dbReference type="EMBL" id="BSYA01000165">
    <property type="protein sequence ID" value="GMG35346.1"/>
    <property type="molecule type" value="Genomic_DNA"/>
</dbReference>
<dbReference type="SUPFAM" id="SSF52047">
    <property type="entry name" value="RNI-like"/>
    <property type="match status" value="1"/>
</dbReference>
<dbReference type="PANTHER" id="PTHR13318">
    <property type="entry name" value="PARTNER OF PAIRED, ISOFORM B-RELATED"/>
    <property type="match status" value="1"/>
</dbReference>
<feature type="domain" description="DNA repair protein rhp7 treble clef" evidence="2">
    <location>
        <begin position="97"/>
        <end position="134"/>
    </location>
</feature>
<dbReference type="PANTHER" id="PTHR13318:SF234">
    <property type="entry name" value="RNI-LIKE PROTEIN"/>
    <property type="match status" value="1"/>
</dbReference>
<reference evidence="3" key="1">
    <citation type="submission" date="2023-04" db="EMBL/GenBank/DDBJ databases">
        <title>Aspergillus oryzae NBRC 4228.</title>
        <authorList>
            <person name="Ichikawa N."/>
            <person name="Sato H."/>
            <person name="Tonouchi N."/>
        </authorList>
    </citation>
    <scope>NUCLEOTIDE SEQUENCE</scope>
    <source>
        <strain evidence="3">NBRC 4228</strain>
    </source>
</reference>
<dbReference type="GO" id="GO:0019005">
    <property type="term" value="C:SCF ubiquitin ligase complex"/>
    <property type="evidence" value="ECO:0007669"/>
    <property type="project" value="TreeGrafter"/>
</dbReference>
<name>A0AAN4YS54_ASPOZ</name>
<feature type="region of interest" description="Disordered" evidence="1">
    <location>
        <begin position="133"/>
        <end position="157"/>
    </location>
</feature>
<dbReference type="InterPro" id="IPR006553">
    <property type="entry name" value="Leu-rich_rpt_Cys-con_subtyp"/>
</dbReference>
<accession>A0AAN4YS54</accession>
<dbReference type="InterPro" id="IPR032675">
    <property type="entry name" value="LRR_dom_sf"/>
</dbReference>
<dbReference type="Gene3D" id="3.80.10.10">
    <property type="entry name" value="Ribonuclease Inhibitor"/>
    <property type="match status" value="2"/>
</dbReference>
<evidence type="ECO:0000256" key="1">
    <source>
        <dbReference type="SAM" id="MobiDB-lite"/>
    </source>
</evidence>
<dbReference type="Proteomes" id="UP001165205">
    <property type="component" value="Unassembled WGS sequence"/>
</dbReference>
<dbReference type="AlphaFoldDB" id="A0AAN4YS54"/>
<feature type="region of interest" description="Disordered" evidence="1">
    <location>
        <begin position="18"/>
        <end position="84"/>
    </location>
</feature>
<evidence type="ECO:0000313" key="3">
    <source>
        <dbReference type="EMBL" id="GMG35346.1"/>
    </source>
</evidence>
<comment type="caution">
    <text evidence="3">The sequence shown here is derived from an EMBL/GenBank/DDBJ whole genome shotgun (WGS) entry which is preliminary data.</text>
</comment>